<dbReference type="InParanoid" id="A2FL63"/>
<dbReference type="Gene3D" id="1.10.510.10">
    <property type="entry name" value="Transferase(Phosphotransferase) domain 1"/>
    <property type="match status" value="1"/>
</dbReference>
<reference evidence="2" key="1">
    <citation type="submission" date="2006-10" db="EMBL/GenBank/DDBJ databases">
        <authorList>
            <person name="Amadeo P."/>
            <person name="Zhao Q."/>
            <person name="Wortman J."/>
            <person name="Fraser-Liggett C."/>
            <person name="Carlton J."/>
        </authorList>
    </citation>
    <scope>NUCLEOTIDE SEQUENCE</scope>
    <source>
        <strain evidence="2">G3</strain>
    </source>
</reference>
<dbReference type="KEGG" id="tva:4752085"/>
<evidence type="ECO:0000313" key="3">
    <source>
        <dbReference type="Proteomes" id="UP000001542"/>
    </source>
</evidence>
<dbReference type="GO" id="GO:0005524">
    <property type="term" value="F:ATP binding"/>
    <property type="evidence" value="ECO:0007669"/>
    <property type="project" value="InterPro"/>
</dbReference>
<dbReference type="SMR" id="A2FL63"/>
<dbReference type="VEuPathDB" id="TrichDB:TVAGG3_0426940"/>
<dbReference type="InterPro" id="IPR008271">
    <property type="entry name" value="Ser/Thr_kinase_AS"/>
</dbReference>
<gene>
    <name evidence="2" type="ORF">TVAG_488910</name>
</gene>
<protein>
    <submittedName>
        <fullName evidence="2">CAMK family protein kinase</fullName>
    </submittedName>
</protein>
<dbReference type="EMBL" id="DS113862">
    <property type="protein sequence ID" value="EAX94352.1"/>
    <property type="molecule type" value="Genomic_DNA"/>
</dbReference>
<dbReference type="Pfam" id="PF00069">
    <property type="entry name" value="Pkinase"/>
    <property type="match status" value="1"/>
</dbReference>
<dbReference type="SUPFAM" id="SSF56112">
    <property type="entry name" value="Protein kinase-like (PK-like)"/>
    <property type="match status" value="1"/>
</dbReference>
<dbReference type="STRING" id="5722.A2FL63"/>
<dbReference type="OrthoDB" id="1668230at2759"/>
<dbReference type="PANTHER" id="PTHR24362:SF309">
    <property type="entry name" value="PROTEIN KINASE DOMAIN-CONTAINING PROTEIN"/>
    <property type="match status" value="1"/>
</dbReference>
<name>A2FL63_TRIV3</name>
<dbReference type="RefSeq" id="XP_001307282.1">
    <property type="nucleotide sequence ID" value="XM_001307281.1"/>
</dbReference>
<dbReference type="PANTHER" id="PTHR24362">
    <property type="entry name" value="SERINE/THREONINE-PROTEIN KINASE NEK"/>
    <property type="match status" value="1"/>
</dbReference>
<dbReference type="InterPro" id="IPR011009">
    <property type="entry name" value="Kinase-like_dom_sf"/>
</dbReference>
<dbReference type="eggNOG" id="KOG0615">
    <property type="taxonomic scope" value="Eukaryota"/>
</dbReference>
<dbReference type="PROSITE" id="PS00108">
    <property type="entry name" value="PROTEIN_KINASE_ST"/>
    <property type="match status" value="1"/>
</dbReference>
<sequence length="328" mass="38606">MSEHRDVIEYLSQIGLVFNQVIAHGSYGIVFLVYSIQYQSYFAVKQVPEKMFHEQEVRCLMELDDIRIVYLYKYFKIDDCYYFVMEYCPNDLEHFLNTKKMISEEVQRNIMKEVLLSVKVCHDNHIAHRDIKPSNFLIDKYGRIRLSDFGLSTFQTYDEKCSEYVGTHFFMAPEIYAHKKDGSSYNPILSDIWAIGVTLYFIATRRFPFQSYDFNTLQEQIMSAQYDEKLIPDLRLRFIISNCLQVDPLRRPSISEILLMPYFSKLPQSRSCKVPKGQAIFQPRTKQSIDKSKRNSMFVYRNCIVRSQSNNGNLNMIAAANVDMEDLI</sequence>
<proteinExistence type="predicted"/>
<feature type="domain" description="Protein kinase" evidence="1">
    <location>
        <begin position="16"/>
        <end position="263"/>
    </location>
</feature>
<keyword evidence="2" id="KW-0418">Kinase</keyword>
<keyword evidence="2" id="KW-0808">Transferase</keyword>
<evidence type="ECO:0000313" key="2">
    <source>
        <dbReference type="EMBL" id="EAX94352.1"/>
    </source>
</evidence>
<dbReference type="InterPro" id="IPR000719">
    <property type="entry name" value="Prot_kinase_dom"/>
</dbReference>
<keyword evidence="3" id="KW-1185">Reference proteome</keyword>
<dbReference type="Proteomes" id="UP000001542">
    <property type="component" value="Unassembled WGS sequence"/>
</dbReference>
<reference evidence="2" key="2">
    <citation type="journal article" date="2007" name="Science">
        <title>Draft genome sequence of the sexually transmitted pathogen Trichomonas vaginalis.</title>
        <authorList>
            <person name="Carlton J.M."/>
            <person name="Hirt R.P."/>
            <person name="Silva J.C."/>
            <person name="Delcher A.L."/>
            <person name="Schatz M."/>
            <person name="Zhao Q."/>
            <person name="Wortman J.R."/>
            <person name="Bidwell S.L."/>
            <person name="Alsmark U.C.M."/>
            <person name="Besteiro S."/>
            <person name="Sicheritz-Ponten T."/>
            <person name="Noel C.J."/>
            <person name="Dacks J.B."/>
            <person name="Foster P.G."/>
            <person name="Simillion C."/>
            <person name="Van de Peer Y."/>
            <person name="Miranda-Saavedra D."/>
            <person name="Barton G.J."/>
            <person name="Westrop G.D."/>
            <person name="Mueller S."/>
            <person name="Dessi D."/>
            <person name="Fiori P.L."/>
            <person name="Ren Q."/>
            <person name="Paulsen I."/>
            <person name="Zhang H."/>
            <person name="Bastida-Corcuera F.D."/>
            <person name="Simoes-Barbosa A."/>
            <person name="Brown M.T."/>
            <person name="Hayes R.D."/>
            <person name="Mukherjee M."/>
            <person name="Okumura C.Y."/>
            <person name="Schneider R."/>
            <person name="Smith A.J."/>
            <person name="Vanacova S."/>
            <person name="Villalvazo M."/>
            <person name="Haas B.J."/>
            <person name="Pertea M."/>
            <person name="Feldblyum T.V."/>
            <person name="Utterback T.R."/>
            <person name="Shu C.L."/>
            <person name="Osoegawa K."/>
            <person name="de Jong P.J."/>
            <person name="Hrdy I."/>
            <person name="Horvathova L."/>
            <person name="Zubacova Z."/>
            <person name="Dolezal P."/>
            <person name="Malik S.B."/>
            <person name="Logsdon J.M. Jr."/>
            <person name="Henze K."/>
            <person name="Gupta A."/>
            <person name="Wang C.C."/>
            <person name="Dunne R.L."/>
            <person name="Upcroft J.A."/>
            <person name="Upcroft P."/>
            <person name="White O."/>
            <person name="Salzberg S.L."/>
            <person name="Tang P."/>
            <person name="Chiu C.-H."/>
            <person name="Lee Y.-S."/>
            <person name="Embley T.M."/>
            <person name="Coombs G.H."/>
            <person name="Mottram J.C."/>
            <person name="Tachezy J."/>
            <person name="Fraser-Liggett C.M."/>
            <person name="Johnson P.J."/>
        </authorList>
    </citation>
    <scope>NUCLEOTIDE SEQUENCE [LARGE SCALE GENOMIC DNA]</scope>
    <source>
        <strain evidence="2">G3</strain>
    </source>
</reference>
<accession>A2FL63</accession>
<dbReference type="VEuPathDB" id="TrichDB:TVAG_488910"/>
<dbReference type="AlphaFoldDB" id="A2FL63"/>
<dbReference type="SMART" id="SM00220">
    <property type="entry name" value="S_TKc"/>
    <property type="match status" value="1"/>
</dbReference>
<evidence type="ECO:0000259" key="1">
    <source>
        <dbReference type="PROSITE" id="PS50011"/>
    </source>
</evidence>
<dbReference type="GO" id="GO:0004672">
    <property type="term" value="F:protein kinase activity"/>
    <property type="evidence" value="ECO:0007669"/>
    <property type="project" value="InterPro"/>
</dbReference>
<dbReference type="PROSITE" id="PS50011">
    <property type="entry name" value="PROTEIN_KINASE_DOM"/>
    <property type="match status" value="1"/>
</dbReference>
<organism evidence="2 3">
    <name type="scientific">Trichomonas vaginalis (strain ATCC PRA-98 / G3)</name>
    <dbReference type="NCBI Taxonomy" id="412133"/>
    <lineage>
        <taxon>Eukaryota</taxon>
        <taxon>Metamonada</taxon>
        <taxon>Parabasalia</taxon>
        <taxon>Trichomonadida</taxon>
        <taxon>Trichomonadidae</taxon>
        <taxon>Trichomonas</taxon>
    </lineage>
</organism>